<name>A0AAV2NTN7_9HYME</name>
<proteinExistence type="predicted"/>
<dbReference type="AlphaFoldDB" id="A0AAV2NTN7"/>
<feature type="compositionally biased region" description="Basic and acidic residues" evidence="1">
    <location>
        <begin position="125"/>
        <end position="142"/>
    </location>
</feature>
<keyword evidence="3" id="KW-1185">Reference proteome</keyword>
<sequence>MPVRSDSDDVRGESSKGPSTSRAGRQAVELDFLDSPNPGSKRGITVEDVNRWIKTMSQWRKDIREKEKYPKGRVKETNEGKLSGPETTRKEFVEPLPQRPPKGTPRVVSNVQLVPPRTPKQATPRIKETGRWGNREEHSSSD</sequence>
<feature type="compositionally biased region" description="Basic and acidic residues" evidence="1">
    <location>
        <begin position="1"/>
        <end position="14"/>
    </location>
</feature>
<protein>
    <submittedName>
        <fullName evidence="2">Uncharacterized protein</fullName>
    </submittedName>
</protein>
<evidence type="ECO:0000313" key="3">
    <source>
        <dbReference type="Proteomes" id="UP001497644"/>
    </source>
</evidence>
<feature type="region of interest" description="Disordered" evidence="1">
    <location>
        <begin position="1"/>
        <end position="43"/>
    </location>
</feature>
<dbReference type="EMBL" id="OZ034828">
    <property type="protein sequence ID" value="CAL1683870.1"/>
    <property type="molecule type" value="Genomic_DNA"/>
</dbReference>
<evidence type="ECO:0000313" key="2">
    <source>
        <dbReference type="EMBL" id="CAL1683870.1"/>
    </source>
</evidence>
<feature type="region of interest" description="Disordered" evidence="1">
    <location>
        <begin position="58"/>
        <end position="142"/>
    </location>
</feature>
<reference evidence="2" key="1">
    <citation type="submission" date="2024-04" db="EMBL/GenBank/DDBJ databases">
        <authorList>
            <consortium name="Molecular Ecology Group"/>
        </authorList>
    </citation>
    <scope>NUCLEOTIDE SEQUENCE</scope>
</reference>
<evidence type="ECO:0000256" key="1">
    <source>
        <dbReference type="SAM" id="MobiDB-lite"/>
    </source>
</evidence>
<organism evidence="2 3">
    <name type="scientific">Lasius platythorax</name>
    <dbReference type="NCBI Taxonomy" id="488582"/>
    <lineage>
        <taxon>Eukaryota</taxon>
        <taxon>Metazoa</taxon>
        <taxon>Ecdysozoa</taxon>
        <taxon>Arthropoda</taxon>
        <taxon>Hexapoda</taxon>
        <taxon>Insecta</taxon>
        <taxon>Pterygota</taxon>
        <taxon>Neoptera</taxon>
        <taxon>Endopterygota</taxon>
        <taxon>Hymenoptera</taxon>
        <taxon>Apocrita</taxon>
        <taxon>Aculeata</taxon>
        <taxon>Formicoidea</taxon>
        <taxon>Formicidae</taxon>
        <taxon>Formicinae</taxon>
        <taxon>Lasius</taxon>
        <taxon>Lasius</taxon>
    </lineage>
</organism>
<dbReference type="Proteomes" id="UP001497644">
    <property type="component" value="Chromosome 5"/>
</dbReference>
<feature type="compositionally biased region" description="Basic and acidic residues" evidence="1">
    <location>
        <begin position="59"/>
        <end position="79"/>
    </location>
</feature>
<gene>
    <name evidence="2" type="ORF">LPLAT_LOCUS9624</name>
</gene>
<accession>A0AAV2NTN7</accession>